<keyword evidence="1" id="KW-0472">Membrane</keyword>
<dbReference type="OrthoDB" id="6631333at2"/>
<dbReference type="KEGG" id="mmed:Mame_00680"/>
<keyword evidence="2" id="KW-0449">Lipoprotein</keyword>
<protein>
    <submittedName>
        <fullName evidence="2">Putative periplasmic lipoprotein</fullName>
    </submittedName>
</protein>
<organism evidence="2 3">
    <name type="scientific">Martelella mediterranea DSM 17316</name>
    <dbReference type="NCBI Taxonomy" id="1122214"/>
    <lineage>
        <taxon>Bacteria</taxon>
        <taxon>Pseudomonadati</taxon>
        <taxon>Pseudomonadota</taxon>
        <taxon>Alphaproteobacteria</taxon>
        <taxon>Hyphomicrobiales</taxon>
        <taxon>Aurantimonadaceae</taxon>
        <taxon>Martelella</taxon>
    </lineage>
</organism>
<dbReference type="InterPro" id="IPR014582">
    <property type="entry name" value="UCP033535_lipo"/>
</dbReference>
<reference evidence="2 3" key="1">
    <citation type="submission" date="2017-03" db="EMBL/GenBank/DDBJ databases">
        <title>Foreign affairs: Plasmid Transfer between Roseobacters and Rhizobia.</title>
        <authorList>
            <person name="Bartling P."/>
            <person name="Bunk B."/>
            <person name="Overmann J."/>
            <person name="Brinkmann H."/>
            <person name="Petersen J."/>
        </authorList>
    </citation>
    <scope>NUCLEOTIDE SEQUENCE [LARGE SCALE GENOMIC DNA]</scope>
    <source>
        <strain evidence="2 3">MACL11</strain>
    </source>
</reference>
<dbReference type="SUPFAM" id="SSF141318">
    <property type="entry name" value="TM0957-like"/>
    <property type="match status" value="1"/>
</dbReference>
<dbReference type="InterPro" id="IPR036215">
    <property type="entry name" value="TM0957-like_sf"/>
</dbReference>
<dbReference type="Pfam" id="PF10054">
    <property type="entry name" value="DUF2291"/>
    <property type="match status" value="1"/>
</dbReference>
<name>A0A1U9YX97_9HYPH</name>
<dbReference type="Proteomes" id="UP000191135">
    <property type="component" value="Chromosome"/>
</dbReference>
<keyword evidence="1" id="KW-1133">Transmembrane helix</keyword>
<gene>
    <name evidence="2" type="ORF">Mame_00680</name>
</gene>
<keyword evidence="1" id="KW-0812">Transmembrane</keyword>
<evidence type="ECO:0000313" key="3">
    <source>
        <dbReference type="Proteomes" id="UP000191135"/>
    </source>
</evidence>
<keyword evidence="3" id="KW-1185">Reference proteome</keyword>
<accession>A0A1U9YX97</accession>
<feature type="transmembrane region" description="Helical" evidence="1">
    <location>
        <begin position="21"/>
        <end position="39"/>
    </location>
</feature>
<dbReference type="eggNOG" id="COG5618">
    <property type="taxonomic scope" value="Bacteria"/>
</dbReference>
<dbReference type="RefSeq" id="WP_026173638.1">
    <property type="nucleotide sequence ID" value="NZ_AQWH01000015.1"/>
</dbReference>
<dbReference type="STRING" id="1122214.Mame_00680"/>
<evidence type="ECO:0000313" key="2">
    <source>
        <dbReference type="EMBL" id="AQZ50056.1"/>
    </source>
</evidence>
<proteinExistence type="predicted"/>
<dbReference type="PIRSF" id="PIRSF033535">
    <property type="entry name" value="UCP033535_plp"/>
    <property type="match status" value="1"/>
</dbReference>
<dbReference type="EMBL" id="CP020330">
    <property type="protein sequence ID" value="AQZ50056.1"/>
    <property type="molecule type" value="Genomic_DNA"/>
</dbReference>
<sequence length="222" mass="23050">MSAQTTNPSSSPSARPRGSKLPMIIGTLAVVVVVAAMALDTKVVRIGTAEHVTEDGFSPEAFGVENFPVVQKSVEDRAVDAATLASDIAADKDAAIEKYGVKAGIGAVMAVSFTGVAGEAKGGIYPVAVDGVPEEITIRVQTGPAINGTDLRDATGTIAFGQFKNQIEYQDAGSALNNEMKKEVLADIDTANLSGKTVSVTGVFKLINPKNWLVTPVEMSVK</sequence>
<dbReference type="AlphaFoldDB" id="A0A1U9YX97"/>
<evidence type="ECO:0000256" key="1">
    <source>
        <dbReference type="SAM" id="Phobius"/>
    </source>
</evidence>